<dbReference type="InterPro" id="IPR058163">
    <property type="entry name" value="LysR-type_TF_proteobact-type"/>
</dbReference>
<dbReference type="InterPro" id="IPR000847">
    <property type="entry name" value="LysR_HTH_N"/>
</dbReference>
<dbReference type="InterPro" id="IPR005119">
    <property type="entry name" value="LysR_subst-bd"/>
</dbReference>
<comment type="similarity">
    <text evidence="1">Belongs to the LysR transcriptional regulatory family.</text>
</comment>
<protein>
    <submittedName>
        <fullName evidence="5">LysR family transcriptional regulator</fullName>
    </submittedName>
</protein>
<dbReference type="RefSeq" id="WP_005377321.1">
    <property type="nucleotide sequence ID" value="NZ_AP023185.1"/>
</dbReference>
<dbReference type="CDD" id="cd08422">
    <property type="entry name" value="PBP2_CrgA_like"/>
    <property type="match status" value="1"/>
</dbReference>
<dbReference type="PRINTS" id="PR00039">
    <property type="entry name" value="HTHLYSR"/>
</dbReference>
<dbReference type="Proteomes" id="UP000532247">
    <property type="component" value="Unassembled WGS sequence"/>
</dbReference>
<dbReference type="SUPFAM" id="SSF46785">
    <property type="entry name" value="Winged helix' DNA-binding domain"/>
    <property type="match status" value="1"/>
</dbReference>
<evidence type="ECO:0000256" key="3">
    <source>
        <dbReference type="ARBA" id="ARBA00023125"/>
    </source>
</evidence>
<dbReference type="GO" id="GO:0006351">
    <property type="term" value="P:DNA-templated transcription"/>
    <property type="evidence" value="ECO:0007669"/>
    <property type="project" value="TreeGrafter"/>
</dbReference>
<dbReference type="SUPFAM" id="SSF53850">
    <property type="entry name" value="Periplasmic binding protein-like II"/>
    <property type="match status" value="1"/>
</dbReference>
<evidence type="ECO:0000256" key="2">
    <source>
        <dbReference type="ARBA" id="ARBA00023015"/>
    </source>
</evidence>
<dbReference type="eggNOG" id="COG0583">
    <property type="taxonomic scope" value="Bacteria"/>
</dbReference>
<dbReference type="GeneID" id="75167657"/>
<gene>
    <name evidence="5" type="ORF">F0254_17680</name>
</gene>
<evidence type="ECO:0000313" key="6">
    <source>
        <dbReference type="Proteomes" id="UP000532247"/>
    </source>
</evidence>
<keyword evidence="3" id="KW-0238">DNA-binding</keyword>
<organism evidence="5 6">
    <name type="scientific">Vibrio alginolyticus</name>
    <dbReference type="NCBI Taxonomy" id="663"/>
    <lineage>
        <taxon>Bacteria</taxon>
        <taxon>Pseudomonadati</taxon>
        <taxon>Pseudomonadota</taxon>
        <taxon>Gammaproteobacteria</taxon>
        <taxon>Vibrionales</taxon>
        <taxon>Vibrionaceae</taxon>
        <taxon>Vibrio</taxon>
    </lineage>
</organism>
<dbReference type="FunFam" id="1.10.10.10:FF:000001">
    <property type="entry name" value="LysR family transcriptional regulator"/>
    <property type="match status" value="1"/>
</dbReference>
<evidence type="ECO:0000256" key="1">
    <source>
        <dbReference type="ARBA" id="ARBA00009437"/>
    </source>
</evidence>
<dbReference type="OrthoDB" id="9786526at2"/>
<dbReference type="InterPro" id="IPR036390">
    <property type="entry name" value="WH_DNA-bd_sf"/>
</dbReference>
<sequence>MDLASQLELLLDVSEYGTFAKAADRNHIDRSALSKQIKKLEDELGLRLLNRSTRSLSLTNAGVEMVAQAKKVREVLTETRSIAATFQDEPKGNLKISSSTFFGRAYLNQAVKEFIKQYPNITVELLLDDNRVDVIHEGFDVVFRIGPIRESNMIVRKLASNNMALVASKSFIDKYGTPSSPEELIKMPAVIYSNANFKADKLRIAPSQSSSDVRTYNINGQYFVNETELMLDAVKSDLGYALIGQFFLQESLSKQDLVQLLPDYNLPAIGEIYAMYTHRNQQPLAKLFIDTVQKIIGTPPVWMDYLN</sequence>
<evidence type="ECO:0000256" key="4">
    <source>
        <dbReference type="ARBA" id="ARBA00023163"/>
    </source>
</evidence>
<dbReference type="Pfam" id="PF00126">
    <property type="entry name" value="HTH_1"/>
    <property type="match status" value="1"/>
</dbReference>
<dbReference type="Gene3D" id="3.40.190.290">
    <property type="match status" value="1"/>
</dbReference>
<dbReference type="PANTHER" id="PTHR30537">
    <property type="entry name" value="HTH-TYPE TRANSCRIPTIONAL REGULATOR"/>
    <property type="match status" value="1"/>
</dbReference>
<keyword evidence="2" id="KW-0805">Transcription regulation</keyword>
<keyword evidence="4" id="KW-0804">Transcription</keyword>
<reference evidence="5 6" key="1">
    <citation type="submission" date="2019-09" db="EMBL/GenBank/DDBJ databases">
        <title>Draft genome sequencing and comparative genomics of hatchery-associated Vibrios.</title>
        <authorList>
            <person name="Kehlet-Delgado H."/>
            <person name="Mueller R.S."/>
        </authorList>
    </citation>
    <scope>NUCLEOTIDE SEQUENCE [LARGE SCALE GENOMIC DNA]</scope>
    <source>
        <strain evidence="5 6">081416A</strain>
    </source>
</reference>
<dbReference type="STRING" id="663.BAU10_07610"/>
<evidence type="ECO:0000313" key="5">
    <source>
        <dbReference type="EMBL" id="NOI10664.1"/>
    </source>
</evidence>
<dbReference type="AlphaFoldDB" id="A0A0L8CM19"/>
<proteinExistence type="inferred from homology"/>
<dbReference type="GO" id="GO:0003700">
    <property type="term" value="F:DNA-binding transcription factor activity"/>
    <property type="evidence" value="ECO:0007669"/>
    <property type="project" value="InterPro"/>
</dbReference>
<name>A0A0L8CM19_VIBAL</name>
<dbReference type="InterPro" id="IPR036388">
    <property type="entry name" value="WH-like_DNA-bd_sf"/>
</dbReference>
<dbReference type="PANTHER" id="PTHR30537:SF5">
    <property type="entry name" value="HTH-TYPE TRANSCRIPTIONAL ACTIVATOR TTDR-RELATED"/>
    <property type="match status" value="1"/>
</dbReference>
<dbReference type="GO" id="GO:0043565">
    <property type="term" value="F:sequence-specific DNA binding"/>
    <property type="evidence" value="ECO:0007669"/>
    <property type="project" value="TreeGrafter"/>
</dbReference>
<accession>A0A0L8CM19</accession>
<dbReference type="EMBL" id="VTYF01000010">
    <property type="protein sequence ID" value="NOI10664.1"/>
    <property type="molecule type" value="Genomic_DNA"/>
</dbReference>
<dbReference type="Gene3D" id="1.10.10.10">
    <property type="entry name" value="Winged helix-like DNA-binding domain superfamily/Winged helix DNA-binding domain"/>
    <property type="match status" value="1"/>
</dbReference>
<dbReference type="PROSITE" id="PS50931">
    <property type="entry name" value="HTH_LYSR"/>
    <property type="match status" value="1"/>
</dbReference>
<dbReference type="Pfam" id="PF03466">
    <property type="entry name" value="LysR_substrate"/>
    <property type="match status" value="1"/>
</dbReference>
<comment type="caution">
    <text evidence="5">The sequence shown here is derived from an EMBL/GenBank/DDBJ whole genome shotgun (WGS) entry which is preliminary data.</text>
</comment>